<dbReference type="InterPro" id="IPR036213">
    <property type="entry name" value="Calpain_III_sf"/>
</dbReference>
<feature type="non-terminal residue" evidence="1">
    <location>
        <position position="1"/>
    </location>
</feature>
<sequence>YTIVASTFETFMFSRFKLRVGLDCPFVITPIPREGAGMRLRELHGRWVPGTNCCGGPVDQYYARNPRFLVRAERQTDVLARLQTPQAEDLPMINLSLFEFSDAVLGRVSASSGSYTNSPQGVATRRISIGTPRTCADSPAEYLVVASTWDQDVNTSFVLYFYSEHA</sequence>
<dbReference type="SUPFAM" id="SSF49758">
    <property type="entry name" value="Calpain large subunit, middle domain (domain III)"/>
    <property type="match status" value="1"/>
</dbReference>
<dbReference type="EMBL" id="KZ303490">
    <property type="protein sequence ID" value="PIA18441.1"/>
    <property type="molecule type" value="Genomic_DNA"/>
</dbReference>
<organism evidence="1 2">
    <name type="scientific">Coemansia reversa (strain ATCC 12441 / NRRL 1564)</name>
    <dbReference type="NCBI Taxonomy" id="763665"/>
    <lineage>
        <taxon>Eukaryota</taxon>
        <taxon>Fungi</taxon>
        <taxon>Fungi incertae sedis</taxon>
        <taxon>Zoopagomycota</taxon>
        <taxon>Kickxellomycotina</taxon>
        <taxon>Kickxellomycetes</taxon>
        <taxon>Kickxellales</taxon>
        <taxon>Kickxellaceae</taxon>
        <taxon>Coemansia</taxon>
    </lineage>
</organism>
<evidence type="ECO:0000313" key="1">
    <source>
        <dbReference type="EMBL" id="PIA18441.1"/>
    </source>
</evidence>
<gene>
    <name evidence="1" type="ORF">COEREDRAFT_30009</name>
</gene>
<proteinExistence type="predicted"/>
<dbReference type="STRING" id="763665.A0A2G5BHH8"/>
<dbReference type="AlphaFoldDB" id="A0A2G5BHH8"/>
<keyword evidence="2" id="KW-1185">Reference proteome</keyword>
<protein>
    <submittedName>
        <fullName evidence="1">Uncharacterized protein</fullName>
    </submittedName>
</protein>
<feature type="non-terminal residue" evidence="1">
    <location>
        <position position="166"/>
    </location>
</feature>
<reference evidence="1 2" key="1">
    <citation type="journal article" date="2015" name="Genome Biol. Evol.">
        <title>Phylogenomic analyses indicate that early fungi evolved digesting cell walls of algal ancestors of land plants.</title>
        <authorList>
            <person name="Chang Y."/>
            <person name="Wang S."/>
            <person name="Sekimoto S."/>
            <person name="Aerts A.L."/>
            <person name="Choi C."/>
            <person name="Clum A."/>
            <person name="LaButti K.M."/>
            <person name="Lindquist E.A."/>
            <person name="Yee Ngan C."/>
            <person name="Ohm R.A."/>
            <person name="Salamov A.A."/>
            <person name="Grigoriev I.V."/>
            <person name="Spatafora J.W."/>
            <person name="Berbee M.L."/>
        </authorList>
    </citation>
    <scope>NUCLEOTIDE SEQUENCE [LARGE SCALE GENOMIC DNA]</scope>
    <source>
        <strain evidence="1 2">NRRL 1564</strain>
    </source>
</reference>
<dbReference type="Proteomes" id="UP000242474">
    <property type="component" value="Unassembled WGS sequence"/>
</dbReference>
<name>A0A2G5BHH8_COERN</name>
<evidence type="ECO:0000313" key="2">
    <source>
        <dbReference type="Proteomes" id="UP000242474"/>
    </source>
</evidence>
<dbReference type="Gene3D" id="2.60.120.380">
    <property type="match status" value="1"/>
</dbReference>
<dbReference type="OrthoDB" id="167576at2759"/>
<accession>A0A2G5BHH8</accession>